<accession>A0ABS3HLA2</accession>
<dbReference type="SMART" id="SM01134">
    <property type="entry name" value="DeoRC"/>
    <property type="match status" value="1"/>
</dbReference>
<proteinExistence type="predicted"/>
<name>A0ABS3HLA2_9ENTE</name>
<sequence>MLATEREDFIRNQAILKGVVYVNQLAEELKVSRPTIRSDIDKLAKKYDDLHRVHGGVTYKEKENQASLSEMILGYNERIFSNRDRKKEIAEKAIDYIVEGETILLDSSSTCFEFASLLSKLDKRLTVITNGLSTAAVLKQNPSISVIIIGGLVKLNSNTVYDEFDINISTSFNIDKYFFSASGVSIDNGFSEFNFMEVKHKRLNVLNSKQTIALIDSTKFLKDSSSTFCKMDEVNLLITDSKIDYETFETFNKRISIVRSNDPVPTTN</sequence>
<dbReference type="InterPro" id="IPR050313">
    <property type="entry name" value="Carb_Metab_HTH_regulators"/>
</dbReference>
<dbReference type="Pfam" id="PF08220">
    <property type="entry name" value="HTH_DeoR"/>
    <property type="match status" value="1"/>
</dbReference>
<dbReference type="SUPFAM" id="SSF46785">
    <property type="entry name" value="Winged helix' DNA-binding domain"/>
    <property type="match status" value="1"/>
</dbReference>
<dbReference type="EMBL" id="JAFLVR010000051">
    <property type="protein sequence ID" value="MBO0454216.1"/>
    <property type="molecule type" value="Genomic_DNA"/>
</dbReference>
<comment type="caution">
    <text evidence="4">The sequence shown here is derived from an EMBL/GenBank/DDBJ whole genome shotgun (WGS) entry which is preliminary data.</text>
</comment>
<dbReference type="InterPro" id="IPR036390">
    <property type="entry name" value="WH_DNA-bd_sf"/>
</dbReference>
<dbReference type="SMART" id="SM00420">
    <property type="entry name" value="HTH_DEOR"/>
    <property type="match status" value="1"/>
</dbReference>
<reference evidence="4 5" key="1">
    <citation type="submission" date="2021-03" db="EMBL/GenBank/DDBJ databases">
        <title>Enterococcal diversity collection.</title>
        <authorList>
            <person name="Gilmore M.S."/>
            <person name="Schwartzman J."/>
            <person name="Van Tyne D."/>
            <person name="Martin M."/>
            <person name="Earl A.M."/>
            <person name="Manson A.L."/>
            <person name="Straub T."/>
            <person name="Salamzade R."/>
            <person name="Saavedra J."/>
            <person name="Lebreton F."/>
            <person name="Prichula J."/>
            <person name="Schaufler K."/>
            <person name="Gaca A."/>
            <person name="Sgardioli B."/>
            <person name="Wagenaar J."/>
            <person name="Strong T."/>
        </authorList>
    </citation>
    <scope>NUCLEOTIDE SEQUENCE [LARGE SCALE GENOMIC DNA]</scope>
    <source>
        <strain evidence="4 5">MJM16</strain>
    </source>
</reference>
<evidence type="ECO:0000256" key="1">
    <source>
        <dbReference type="ARBA" id="ARBA00023015"/>
    </source>
</evidence>
<feature type="domain" description="HTH deoR-type" evidence="3">
    <location>
        <begin position="3"/>
        <end position="59"/>
    </location>
</feature>
<keyword evidence="1" id="KW-0805">Transcription regulation</keyword>
<dbReference type="SUPFAM" id="SSF100950">
    <property type="entry name" value="NagB/RpiA/CoA transferase-like"/>
    <property type="match status" value="1"/>
</dbReference>
<keyword evidence="2" id="KW-0804">Transcription</keyword>
<dbReference type="Proteomes" id="UP000664495">
    <property type="component" value="Unassembled WGS sequence"/>
</dbReference>
<dbReference type="RefSeq" id="WP_207109954.1">
    <property type="nucleotide sequence ID" value="NZ_JAFLVR010000051.1"/>
</dbReference>
<keyword evidence="5" id="KW-1185">Reference proteome</keyword>
<dbReference type="Gene3D" id="3.40.50.1360">
    <property type="match status" value="1"/>
</dbReference>
<organism evidence="4 5">
    <name type="scientific">Candidatus Enterococcus murrayae</name>
    <dbReference type="NCBI Taxonomy" id="2815321"/>
    <lineage>
        <taxon>Bacteria</taxon>
        <taxon>Bacillati</taxon>
        <taxon>Bacillota</taxon>
        <taxon>Bacilli</taxon>
        <taxon>Lactobacillales</taxon>
        <taxon>Enterococcaceae</taxon>
        <taxon>Enterococcus</taxon>
    </lineage>
</organism>
<dbReference type="PANTHER" id="PTHR30363:SF44">
    <property type="entry name" value="AGA OPERON TRANSCRIPTIONAL REPRESSOR-RELATED"/>
    <property type="match status" value="1"/>
</dbReference>
<evidence type="ECO:0000256" key="2">
    <source>
        <dbReference type="ARBA" id="ARBA00023163"/>
    </source>
</evidence>
<gene>
    <name evidence="4" type="ORF">JZO85_18320</name>
</gene>
<dbReference type="InterPro" id="IPR037171">
    <property type="entry name" value="NagB/RpiA_transferase-like"/>
</dbReference>
<evidence type="ECO:0000313" key="4">
    <source>
        <dbReference type="EMBL" id="MBO0454216.1"/>
    </source>
</evidence>
<evidence type="ECO:0000259" key="3">
    <source>
        <dbReference type="PROSITE" id="PS51000"/>
    </source>
</evidence>
<dbReference type="PANTHER" id="PTHR30363">
    <property type="entry name" value="HTH-TYPE TRANSCRIPTIONAL REGULATOR SRLR-RELATED"/>
    <property type="match status" value="1"/>
</dbReference>
<dbReference type="Gene3D" id="1.10.10.10">
    <property type="entry name" value="Winged helix-like DNA-binding domain superfamily/Winged helix DNA-binding domain"/>
    <property type="match status" value="1"/>
</dbReference>
<evidence type="ECO:0000313" key="5">
    <source>
        <dbReference type="Proteomes" id="UP000664495"/>
    </source>
</evidence>
<dbReference type="Pfam" id="PF00455">
    <property type="entry name" value="DeoRC"/>
    <property type="match status" value="1"/>
</dbReference>
<protein>
    <submittedName>
        <fullName evidence="4">DeoR/GlpR transcriptional regulator</fullName>
    </submittedName>
</protein>
<dbReference type="InterPro" id="IPR001034">
    <property type="entry name" value="DeoR_HTH"/>
</dbReference>
<dbReference type="InterPro" id="IPR036388">
    <property type="entry name" value="WH-like_DNA-bd_sf"/>
</dbReference>
<dbReference type="PROSITE" id="PS51000">
    <property type="entry name" value="HTH_DEOR_2"/>
    <property type="match status" value="1"/>
</dbReference>
<dbReference type="InterPro" id="IPR014036">
    <property type="entry name" value="DeoR-like_C"/>
</dbReference>